<dbReference type="Proteomes" id="UP001168877">
    <property type="component" value="Unassembled WGS sequence"/>
</dbReference>
<sequence>MFSLKPLISLSLQQMVASLESQLLIFNPILTAKSSHSKTPLHVHSLIFKLPNFPTKNPALLFSLNSSSSSTTTTLAVLQLLLRHQTPTTTQTRLPSLMSLRTGPGTAAKLSELPGKSLSGGLALGGPRPKLTYSNALKRWWCSVEGRWHSNGSSCCQ</sequence>
<protein>
    <submittedName>
        <fullName evidence="1">Uncharacterized protein</fullName>
    </submittedName>
</protein>
<evidence type="ECO:0000313" key="2">
    <source>
        <dbReference type="Proteomes" id="UP001168877"/>
    </source>
</evidence>
<reference evidence="1" key="1">
    <citation type="journal article" date="2022" name="Plant J.">
        <title>Strategies of tolerance reflected in two North American maple genomes.</title>
        <authorList>
            <person name="McEvoy S.L."/>
            <person name="Sezen U.U."/>
            <person name="Trouern-Trend A."/>
            <person name="McMahon S.M."/>
            <person name="Schaberg P.G."/>
            <person name="Yang J."/>
            <person name="Wegrzyn J.L."/>
            <person name="Swenson N.G."/>
        </authorList>
    </citation>
    <scope>NUCLEOTIDE SEQUENCE</scope>
    <source>
        <strain evidence="1">NS2018</strain>
    </source>
</reference>
<gene>
    <name evidence="1" type="ORF">LWI29_024357</name>
</gene>
<proteinExistence type="predicted"/>
<organism evidence="1 2">
    <name type="scientific">Acer saccharum</name>
    <name type="common">Sugar maple</name>
    <dbReference type="NCBI Taxonomy" id="4024"/>
    <lineage>
        <taxon>Eukaryota</taxon>
        <taxon>Viridiplantae</taxon>
        <taxon>Streptophyta</taxon>
        <taxon>Embryophyta</taxon>
        <taxon>Tracheophyta</taxon>
        <taxon>Spermatophyta</taxon>
        <taxon>Magnoliopsida</taxon>
        <taxon>eudicotyledons</taxon>
        <taxon>Gunneridae</taxon>
        <taxon>Pentapetalae</taxon>
        <taxon>rosids</taxon>
        <taxon>malvids</taxon>
        <taxon>Sapindales</taxon>
        <taxon>Sapindaceae</taxon>
        <taxon>Hippocastanoideae</taxon>
        <taxon>Acereae</taxon>
        <taxon>Acer</taxon>
    </lineage>
</organism>
<accession>A0AA39RRB0</accession>
<name>A0AA39RRB0_ACESA</name>
<comment type="caution">
    <text evidence="1">The sequence shown here is derived from an EMBL/GenBank/DDBJ whole genome shotgun (WGS) entry which is preliminary data.</text>
</comment>
<reference evidence="1" key="2">
    <citation type="submission" date="2023-06" db="EMBL/GenBank/DDBJ databases">
        <authorList>
            <person name="Swenson N.G."/>
            <person name="Wegrzyn J.L."/>
            <person name="Mcevoy S.L."/>
        </authorList>
    </citation>
    <scope>NUCLEOTIDE SEQUENCE</scope>
    <source>
        <strain evidence="1">NS2018</strain>
        <tissue evidence="1">Leaf</tissue>
    </source>
</reference>
<keyword evidence="2" id="KW-1185">Reference proteome</keyword>
<dbReference type="AlphaFoldDB" id="A0AA39RRB0"/>
<dbReference type="EMBL" id="JAUESC010000385">
    <property type="protein sequence ID" value="KAK0579308.1"/>
    <property type="molecule type" value="Genomic_DNA"/>
</dbReference>
<evidence type="ECO:0000313" key="1">
    <source>
        <dbReference type="EMBL" id="KAK0579308.1"/>
    </source>
</evidence>